<evidence type="ECO:0000313" key="3">
    <source>
        <dbReference type="EMBL" id="AZN38803.1"/>
    </source>
</evidence>
<accession>A0A3Q8X273</accession>
<evidence type="ECO:0000313" key="4">
    <source>
        <dbReference type="Proteomes" id="UP000272528"/>
    </source>
</evidence>
<evidence type="ECO:0000256" key="1">
    <source>
        <dbReference type="ARBA" id="ARBA00022679"/>
    </source>
</evidence>
<name>A0A3Q8X273_9BACL</name>
<dbReference type="Gene3D" id="3.40.50.150">
    <property type="entry name" value="Vaccinia Virus protein VP39"/>
    <property type="match status" value="1"/>
</dbReference>
<keyword evidence="1 3" id="KW-0808">Transferase</keyword>
<gene>
    <name evidence="3" type="ORF">EJC50_03270</name>
</gene>
<dbReference type="InterPro" id="IPR029063">
    <property type="entry name" value="SAM-dependent_MTases_sf"/>
</dbReference>
<proteinExistence type="predicted"/>
<sequence length="255" mass="28902">MNNSVLRFYDEIADDYHLIFHDWNGAIARQGEILDRLIQSKLTRTSNTTLLDCSCGIGTQAIGLAQLGYNVSATDISPASVRRAEEEAIARGVKINFGVADFRTLDQDVQGSYDVVLSADNAIPHLLADEDLRTAFANFHTKLNQNGLLAITIRDYDELSIEKLPSTQPRLFDGGKRIVFQVWDWAQDGKTYTVNQFILQENNEEWSTKHYRTEYRALLREEVNEVLSGAGFTDIEWHLPEQSGYYQPIVTARKP</sequence>
<keyword evidence="4" id="KW-1185">Reference proteome</keyword>
<evidence type="ECO:0000259" key="2">
    <source>
        <dbReference type="Pfam" id="PF13649"/>
    </source>
</evidence>
<feature type="domain" description="Methyltransferase" evidence="2">
    <location>
        <begin position="51"/>
        <end position="147"/>
    </location>
</feature>
<dbReference type="Proteomes" id="UP000272528">
    <property type="component" value="Chromosome"/>
</dbReference>
<organism evidence="3 4">
    <name type="scientific">Paenibacillus albus</name>
    <dbReference type="NCBI Taxonomy" id="2495582"/>
    <lineage>
        <taxon>Bacteria</taxon>
        <taxon>Bacillati</taxon>
        <taxon>Bacillota</taxon>
        <taxon>Bacilli</taxon>
        <taxon>Bacillales</taxon>
        <taxon>Paenibacillaceae</taxon>
        <taxon>Paenibacillus</taxon>
    </lineage>
</organism>
<keyword evidence="3" id="KW-0489">Methyltransferase</keyword>
<dbReference type="OrthoDB" id="9791837at2"/>
<dbReference type="Pfam" id="PF13649">
    <property type="entry name" value="Methyltransf_25"/>
    <property type="match status" value="1"/>
</dbReference>
<dbReference type="EMBL" id="CP034437">
    <property type="protein sequence ID" value="AZN38803.1"/>
    <property type="molecule type" value="Genomic_DNA"/>
</dbReference>
<dbReference type="AlphaFoldDB" id="A0A3Q8X273"/>
<dbReference type="CDD" id="cd02440">
    <property type="entry name" value="AdoMet_MTases"/>
    <property type="match status" value="1"/>
</dbReference>
<dbReference type="KEGG" id="palb:EJC50_03270"/>
<reference evidence="4" key="1">
    <citation type="submission" date="2018-12" db="EMBL/GenBank/DDBJ databases">
        <title>Genome sequence of Peanibacillus sp.</title>
        <authorList>
            <person name="Subramani G."/>
            <person name="Srinivasan S."/>
            <person name="Kim M.K."/>
        </authorList>
    </citation>
    <scope>NUCLEOTIDE SEQUENCE [LARGE SCALE GENOMIC DNA]</scope>
    <source>
        <strain evidence="4">18JY67-1</strain>
    </source>
</reference>
<dbReference type="RefSeq" id="WP_126012291.1">
    <property type="nucleotide sequence ID" value="NZ_CP034437.1"/>
</dbReference>
<dbReference type="GO" id="GO:0008168">
    <property type="term" value="F:methyltransferase activity"/>
    <property type="evidence" value="ECO:0007669"/>
    <property type="project" value="UniProtKB-KW"/>
</dbReference>
<dbReference type="GO" id="GO:0032259">
    <property type="term" value="P:methylation"/>
    <property type="evidence" value="ECO:0007669"/>
    <property type="project" value="UniProtKB-KW"/>
</dbReference>
<dbReference type="PANTHER" id="PTHR43861">
    <property type="entry name" value="TRANS-ACONITATE 2-METHYLTRANSFERASE-RELATED"/>
    <property type="match status" value="1"/>
</dbReference>
<protein>
    <submittedName>
        <fullName evidence="3">Class I SAM-dependent methyltransferase</fullName>
    </submittedName>
</protein>
<dbReference type="InterPro" id="IPR041698">
    <property type="entry name" value="Methyltransf_25"/>
</dbReference>
<dbReference type="SUPFAM" id="SSF53335">
    <property type="entry name" value="S-adenosyl-L-methionine-dependent methyltransferases"/>
    <property type="match status" value="1"/>
</dbReference>